<keyword evidence="3" id="KW-1185">Reference proteome</keyword>
<dbReference type="OrthoDB" id="2555434at2759"/>
<feature type="transmembrane region" description="Helical" evidence="1">
    <location>
        <begin position="61"/>
        <end position="81"/>
    </location>
</feature>
<evidence type="ECO:0000313" key="2">
    <source>
        <dbReference type="EMBL" id="PPQ74652.1"/>
    </source>
</evidence>
<reference evidence="2 3" key="1">
    <citation type="journal article" date="2018" name="Evol. Lett.">
        <title>Horizontal gene cluster transfer increased hallucinogenic mushroom diversity.</title>
        <authorList>
            <person name="Reynolds H.T."/>
            <person name="Vijayakumar V."/>
            <person name="Gluck-Thaler E."/>
            <person name="Korotkin H.B."/>
            <person name="Matheny P.B."/>
            <person name="Slot J.C."/>
        </authorList>
    </citation>
    <scope>NUCLEOTIDE SEQUENCE [LARGE SCALE GENOMIC DNA]</scope>
    <source>
        <strain evidence="2 3">2629</strain>
    </source>
</reference>
<dbReference type="PANTHER" id="PTHR38646:SF1">
    <property type="entry name" value="DUF202 DOMAIN-CONTAINING PROTEIN"/>
    <property type="match status" value="1"/>
</dbReference>
<sequence>GLLFAILGALLFVIAYLRSRQGRHDFADRSKEAHLLDQGIPTKGMENARIFGRPFVTAGRMVVYVTIVVAAVEIGLLVLIAQYHVST</sequence>
<dbReference type="InParanoid" id="A0A409W809"/>
<evidence type="ECO:0000256" key="1">
    <source>
        <dbReference type="SAM" id="Phobius"/>
    </source>
</evidence>
<dbReference type="PANTHER" id="PTHR38646">
    <property type="entry name" value="YALI0F00814P"/>
    <property type="match status" value="1"/>
</dbReference>
<protein>
    <submittedName>
        <fullName evidence="2">Uncharacterized protein</fullName>
    </submittedName>
</protein>
<comment type="caution">
    <text evidence="2">The sequence shown here is derived from an EMBL/GenBank/DDBJ whole genome shotgun (WGS) entry which is preliminary data.</text>
</comment>
<dbReference type="Proteomes" id="UP000284842">
    <property type="component" value="Unassembled WGS sequence"/>
</dbReference>
<keyword evidence="1" id="KW-0472">Membrane</keyword>
<keyword evidence="1" id="KW-0812">Transmembrane</keyword>
<dbReference type="AlphaFoldDB" id="A0A409W809"/>
<accession>A0A409W809</accession>
<organism evidence="2 3">
    <name type="scientific">Panaeolus cyanescens</name>
    <dbReference type="NCBI Taxonomy" id="181874"/>
    <lineage>
        <taxon>Eukaryota</taxon>
        <taxon>Fungi</taxon>
        <taxon>Dikarya</taxon>
        <taxon>Basidiomycota</taxon>
        <taxon>Agaricomycotina</taxon>
        <taxon>Agaricomycetes</taxon>
        <taxon>Agaricomycetidae</taxon>
        <taxon>Agaricales</taxon>
        <taxon>Agaricineae</taxon>
        <taxon>Galeropsidaceae</taxon>
        <taxon>Panaeolus</taxon>
    </lineage>
</organism>
<dbReference type="EMBL" id="NHTK01005737">
    <property type="protein sequence ID" value="PPQ74652.1"/>
    <property type="molecule type" value="Genomic_DNA"/>
</dbReference>
<evidence type="ECO:0000313" key="3">
    <source>
        <dbReference type="Proteomes" id="UP000284842"/>
    </source>
</evidence>
<gene>
    <name evidence="2" type="ORF">CVT24_003837</name>
</gene>
<proteinExistence type="predicted"/>
<name>A0A409W809_9AGAR</name>
<keyword evidence="1" id="KW-1133">Transmembrane helix</keyword>
<feature type="non-terminal residue" evidence="2">
    <location>
        <position position="1"/>
    </location>
</feature>